<keyword evidence="5" id="KW-1185">Reference proteome</keyword>
<evidence type="ECO:0000313" key="5">
    <source>
        <dbReference type="Proteomes" id="UP001156882"/>
    </source>
</evidence>
<dbReference type="Gene3D" id="3.40.50.880">
    <property type="match status" value="1"/>
</dbReference>
<keyword evidence="2" id="KW-0804">Transcription</keyword>
<dbReference type="SUPFAM" id="SSF46689">
    <property type="entry name" value="Homeodomain-like"/>
    <property type="match status" value="2"/>
</dbReference>
<dbReference type="InterPro" id="IPR002818">
    <property type="entry name" value="DJ-1/PfpI"/>
</dbReference>
<dbReference type="SMART" id="SM00342">
    <property type="entry name" value="HTH_ARAC"/>
    <property type="match status" value="1"/>
</dbReference>
<dbReference type="Proteomes" id="UP001156882">
    <property type="component" value="Unassembled WGS sequence"/>
</dbReference>
<dbReference type="EMBL" id="BSPC01000017">
    <property type="protein sequence ID" value="GLS19045.1"/>
    <property type="molecule type" value="Genomic_DNA"/>
</dbReference>
<feature type="domain" description="HTH araC/xylS-type" evidence="3">
    <location>
        <begin position="214"/>
        <end position="312"/>
    </location>
</feature>
<reference evidence="5" key="1">
    <citation type="journal article" date="2019" name="Int. J. Syst. Evol. Microbiol.">
        <title>The Global Catalogue of Microorganisms (GCM) 10K type strain sequencing project: providing services to taxonomists for standard genome sequencing and annotation.</title>
        <authorList>
            <consortium name="The Broad Institute Genomics Platform"/>
            <consortium name="The Broad Institute Genome Sequencing Center for Infectious Disease"/>
            <person name="Wu L."/>
            <person name="Ma J."/>
        </authorList>
    </citation>
    <scope>NUCLEOTIDE SEQUENCE [LARGE SCALE GENOMIC DNA]</scope>
    <source>
        <strain evidence="5">NBRC 101365</strain>
    </source>
</reference>
<dbReference type="SUPFAM" id="SSF52317">
    <property type="entry name" value="Class I glutamine amidotransferase-like"/>
    <property type="match status" value="1"/>
</dbReference>
<dbReference type="PANTHER" id="PTHR43130">
    <property type="entry name" value="ARAC-FAMILY TRANSCRIPTIONAL REGULATOR"/>
    <property type="match status" value="1"/>
</dbReference>
<evidence type="ECO:0000256" key="1">
    <source>
        <dbReference type="ARBA" id="ARBA00023015"/>
    </source>
</evidence>
<organism evidence="4 5">
    <name type="scientific">Labrys miyagiensis</name>
    <dbReference type="NCBI Taxonomy" id="346912"/>
    <lineage>
        <taxon>Bacteria</taxon>
        <taxon>Pseudomonadati</taxon>
        <taxon>Pseudomonadota</taxon>
        <taxon>Alphaproteobacteria</taxon>
        <taxon>Hyphomicrobiales</taxon>
        <taxon>Xanthobacteraceae</taxon>
        <taxon>Labrys</taxon>
    </lineage>
</organism>
<dbReference type="PROSITE" id="PS01124">
    <property type="entry name" value="HTH_ARAC_FAMILY_2"/>
    <property type="match status" value="1"/>
</dbReference>
<dbReference type="InterPro" id="IPR029062">
    <property type="entry name" value="Class_I_gatase-like"/>
</dbReference>
<evidence type="ECO:0000256" key="2">
    <source>
        <dbReference type="ARBA" id="ARBA00023163"/>
    </source>
</evidence>
<evidence type="ECO:0000313" key="4">
    <source>
        <dbReference type="EMBL" id="GLS19045.1"/>
    </source>
</evidence>
<name>A0ABQ6CJJ3_9HYPH</name>
<comment type="caution">
    <text evidence="4">The sequence shown here is derived from an EMBL/GenBank/DDBJ whole genome shotgun (WGS) entry which is preliminary data.</text>
</comment>
<proteinExistence type="predicted"/>
<dbReference type="InterPro" id="IPR009057">
    <property type="entry name" value="Homeodomain-like_sf"/>
</dbReference>
<accession>A0ABQ6CJJ3</accession>
<dbReference type="Pfam" id="PF12833">
    <property type="entry name" value="HTH_18"/>
    <property type="match status" value="1"/>
</dbReference>
<dbReference type="CDD" id="cd03137">
    <property type="entry name" value="GATase1_AraC_1"/>
    <property type="match status" value="1"/>
</dbReference>
<dbReference type="RefSeq" id="WP_284311924.1">
    <property type="nucleotide sequence ID" value="NZ_BSPC01000017.1"/>
</dbReference>
<protein>
    <submittedName>
        <fullName evidence="4">AraC family transcriptional regulator</fullName>
    </submittedName>
</protein>
<dbReference type="InterPro" id="IPR018060">
    <property type="entry name" value="HTH_AraC"/>
</dbReference>
<keyword evidence="1" id="KW-0805">Transcription regulation</keyword>
<dbReference type="Gene3D" id="1.10.10.60">
    <property type="entry name" value="Homeodomain-like"/>
    <property type="match status" value="1"/>
</dbReference>
<dbReference type="PANTHER" id="PTHR43130:SF3">
    <property type="entry name" value="HTH-TYPE TRANSCRIPTIONAL REGULATOR RV1931C"/>
    <property type="match status" value="1"/>
</dbReference>
<dbReference type="Pfam" id="PF01965">
    <property type="entry name" value="DJ-1_PfpI"/>
    <property type="match status" value="1"/>
</dbReference>
<dbReference type="InterPro" id="IPR052158">
    <property type="entry name" value="INH-QAR"/>
</dbReference>
<sequence length="314" mass="34400">MQKIGFLVSPGFQVMSLSALSVFEFTNIAAGEPLYAMQALSEEGGLVRSSIGTAMETQAFGSAALEDTTFDTLIVSGGPVITPSTPAVIDYVRRARQVTRRMASICTGAFMLGDAGLLDGKRATTHWANTRALQAKFPKAKVDEDRIFITDGQIWTSAGMSAGVDLALGLVEEDHGAEMARMVARYLVVYHRRGGGQSQHSNLLDLDAKSDRIQTALTYAKRNLHTELSVEQLAEVAHLSPRQFSRAFRAETGQSPAKAVENLRVEAARLMMEQSRHPIDIVARETGFADRERMRQAFLRAFGQPPQAIRRGMR</sequence>
<gene>
    <name evidence="4" type="ORF">GCM10007874_20620</name>
</gene>
<evidence type="ECO:0000259" key="3">
    <source>
        <dbReference type="PROSITE" id="PS01124"/>
    </source>
</evidence>